<dbReference type="OrthoDB" id="2019199at2759"/>
<gene>
    <name evidence="1" type="ORF">JKP88DRAFT_158718</name>
</gene>
<dbReference type="AlphaFoldDB" id="A0A835YS37"/>
<sequence length="267" mass="30302">MRKLPDLESRFPKVQPVTSKYISQLPFILTLSAKCNAGKSYLAVALISLMQREGSITHTWILSPTASSNSIYRNIVSEEHMDRVHDDLSAPAVWNTLKAIQVEMEAITAQYQADLKYAIVHHLYTSGAAVNAMDEHLLDSRGYMPCAPRQPSYCVLVDDAQASPLLSRATANPMLNACLRHRHMARFGVSFVLVSQTVKGLPKAIRTNTTHWAFFKTLNKKEIEECYDEVSGFCEQHEFERLLRLYTLQKFGYLFADIPRQRLSNSF</sequence>
<dbReference type="EMBL" id="JAFCMP010000514">
    <property type="protein sequence ID" value="KAG5178595.1"/>
    <property type="molecule type" value="Genomic_DNA"/>
</dbReference>
<name>A0A835YS37_9STRA</name>
<evidence type="ECO:0000313" key="1">
    <source>
        <dbReference type="EMBL" id="KAG5178595.1"/>
    </source>
</evidence>
<dbReference type="SUPFAM" id="SSF52540">
    <property type="entry name" value="P-loop containing nucleoside triphosphate hydrolases"/>
    <property type="match status" value="1"/>
</dbReference>
<reference evidence="1" key="1">
    <citation type="submission" date="2021-02" db="EMBL/GenBank/DDBJ databases">
        <title>First Annotated Genome of the Yellow-green Alga Tribonema minus.</title>
        <authorList>
            <person name="Mahan K.M."/>
        </authorList>
    </citation>
    <scope>NUCLEOTIDE SEQUENCE</scope>
    <source>
        <strain evidence="1">UTEX B ZZ1240</strain>
    </source>
</reference>
<dbReference type="Proteomes" id="UP000664859">
    <property type="component" value="Unassembled WGS sequence"/>
</dbReference>
<comment type="caution">
    <text evidence="1">The sequence shown here is derived from an EMBL/GenBank/DDBJ whole genome shotgun (WGS) entry which is preliminary data.</text>
</comment>
<organism evidence="1 2">
    <name type="scientific">Tribonema minus</name>
    <dbReference type="NCBI Taxonomy" id="303371"/>
    <lineage>
        <taxon>Eukaryota</taxon>
        <taxon>Sar</taxon>
        <taxon>Stramenopiles</taxon>
        <taxon>Ochrophyta</taxon>
        <taxon>PX clade</taxon>
        <taxon>Xanthophyceae</taxon>
        <taxon>Tribonematales</taxon>
        <taxon>Tribonemataceae</taxon>
        <taxon>Tribonema</taxon>
    </lineage>
</organism>
<accession>A0A835YS37</accession>
<protein>
    <submittedName>
        <fullName evidence="1">Uncharacterized protein</fullName>
    </submittedName>
</protein>
<dbReference type="Gene3D" id="3.40.50.300">
    <property type="entry name" value="P-loop containing nucleotide triphosphate hydrolases"/>
    <property type="match status" value="1"/>
</dbReference>
<dbReference type="InterPro" id="IPR027417">
    <property type="entry name" value="P-loop_NTPase"/>
</dbReference>
<proteinExistence type="predicted"/>
<keyword evidence="2" id="KW-1185">Reference proteome</keyword>
<evidence type="ECO:0000313" key="2">
    <source>
        <dbReference type="Proteomes" id="UP000664859"/>
    </source>
</evidence>